<accession>A0A9P1D722</accession>
<feature type="compositionally biased region" description="Basic and acidic residues" evidence="1">
    <location>
        <begin position="190"/>
        <end position="200"/>
    </location>
</feature>
<feature type="compositionally biased region" description="Polar residues" evidence="1">
    <location>
        <begin position="134"/>
        <end position="161"/>
    </location>
</feature>
<feature type="compositionally biased region" description="Basic and acidic residues" evidence="1">
    <location>
        <begin position="588"/>
        <end position="597"/>
    </location>
</feature>
<evidence type="ECO:0000313" key="2">
    <source>
        <dbReference type="EMBL" id="CAI4003718.1"/>
    </source>
</evidence>
<keyword evidence="4" id="KW-1185">Reference proteome</keyword>
<feature type="region of interest" description="Disordered" evidence="1">
    <location>
        <begin position="133"/>
        <end position="161"/>
    </location>
</feature>
<proteinExistence type="predicted"/>
<comment type="caution">
    <text evidence="2">The sequence shown here is derived from an EMBL/GenBank/DDBJ whole genome shotgun (WGS) entry which is preliminary data.</text>
</comment>
<dbReference type="AlphaFoldDB" id="A0A9P1D722"/>
<dbReference type="EMBL" id="CAMXCT030003321">
    <property type="protein sequence ID" value="CAL4791030.1"/>
    <property type="molecule type" value="Genomic_DNA"/>
</dbReference>
<reference evidence="3" key="2">
    <citation type="submission" date="2024-04" db="EMBL/GenBank/DDBJ databases">
        <authorList>
            <person name="Chen Y."/>
            <person name="Shah S."/>
            <person name="Dougan E. K."/>
            <person name="Thang M."/>
            <person name="Chan C."/>
        </authorList>
    </citation>
    <scope>NUCLEOTIDE SEQUENCE [LARGE SCALE GENOMIC DNA]</scope>
</reference>
<dbReference type="EMBL" id="CAMXCT020003321">
    <property type="protein sequence ID" value="CAL1157093.1"/>
    <property type="molecule type" value="Genomic_DNA"/>
</dbReference>
<gene>
    <name evidence="2" type="ORF">C1SCF055_LOCUS29565</name>
</gene>
<feature type="region of interest" description="Disordered" evidence="1">
    <location>
        <begin position="190"/>
        <end position="216"/>
    </location>
</feature>
<name>A0A9P1D722_9DINO</name>
<dbReference type="Proteomes" id="UP001152797">
    <property type="component" value="Unassembled WGS sequence"/>
</dbReference>
<dbReference type="EMBL" id="CAMXCT010003321">
    <property type="protein sequence ID" value="CAI4003718.1"/>
    <property type="molecule type" value="Genomic_DNA"/>
</dbReference>
<feature type="region of interest" description="Disordered" evidence="1">
    <location>
        <begin position="587"/>
        <end position="609"/>
    </location>
</feature>
<evidence type="ECO:0000256" key="1">
    <source>
        <dbReference type="SAM" id="MobiDB-lite"/>
    </source>
</evidence>
<reference evidence="2" key="1">
    <citation type="submission" date="2022-10" db="EMBL/GenBank/DDBJ databases">
        <authorList>
            <person name="Chen Y."/>
            <person name="Dougan E. K."/>
            <person name="Chan C."/>
            <person name="Rhodes N."/>
            <person name="Thang M."/>
        </authorList>
    </citation>
    <scope>NUCLEOTIDE SEQUENCE</scope>
</reference>
<organism evidence="2">
    <name type="scientific">Cladocopium goreaui</name>
    <dbReference type="NCBI Taxonomy" id="2562237"/>
    <lineage>
        <taxon>Eukaryota</taxon>
        <taxon>Sar</taxon>
        <taxon>Alveolata</taxon>
        <taxon>Dinophyceae</taxon>
        <taxon>Suessiales</taxon>
        <taxon>Symbiodiniaceae</taxon>
        <taxon>Cladocopium</taxon>
    </lineage>
</organism>
<protein>
    <submittedName>
        <fullName evidence="2">Uncharacterized protein</fullName>
    </submittedName>
</protein>
<evidence type="ECO:0000313" key="3">
    <source>
        <dbReference type="EMBL" id="CAL1157093.1"/>
    </source>
</evidence>
<evidence type="ECO:0000313" key="4">
    <source>
        <dbReference type="Proteomes" id="UP001152797"/>
    </source>
</evidence>
<sequence length="748" mass="85208">MASGIEPATVARLHFVAHRPSDLARVGLQCFMLQTTHEPRPSAFLRLALIDMEIFETQSLQPFALRRLAKWMPKTTNRRSIFKLMDLETQYQAHEERCFLWHNHVTIETTQTMPLQLEDGDYIQIHIGDKPPSLSCSSEIDSDASVSNDDNGQHFEQPQDSENTELFQTHLKSASKTWQTLAQHLRIDEYKTAPQHERPAPTRIAAQGDTRTADRPARNVRIHPEDQRYLERLFNENSLIECEEEGPIAYLETWYIHHQIARSCPHPKAVRLRHDTTDWIEDIVEPWMNEIDHNLDITIHVVRPQPPCTNMECVLAHLIVEQSFATEHTVGLLTIQEPLSHGIHLQHCAFSLPTLMNRAMVLRQVGLQEPCQQRLCSVRLGHIPFGLVDWDEIPRAACLVIQVPARSTTPPASAHHDRFDAVELMPVRLHADFRQWTAQLRSAWPDRSLPGAPSMIHVVSPPPPHLQAEIAAHVIIVQNPQDKLSTVLLTGYDSSITTIGPFMQMAITTHEHLVLDPVLMLIIIGLGGRCLLPNAPMTCTAWYNQHPVLLGQPFPIRDGYGIILQLSPRQAQQSTSGGTVLKMYRSQQKKDTEKPAPCERQTADTVAHDQRPHEGLDIFPAIGQKRLLDWSDPRGRTLVQVIHAYLEPNAVPPPTHLELNEIYSASDAEEELRLWGFHYRAFLCGEHDIVFAHPLEEHADAFIYVYCDTNTNTDEPVFTQHAKHALQEHQHMRFLYTKGFHKAVVLQQ</sequence>